<dbReference type="GO" id="GO:0006813">
    <property type="term" value="P:potassium ion transport"/>
    <property type="evidence" value="ECO:0007669"/>
    <property type="project" value="InterPro"/>
</dbReference>
<dbReference type="EMBL" id="CP002105">
    <property type="protein sequence ID" value="ADL11941.1"/>
    <property type="molecule type" value="Genomic_DNA"/>
</dbReference>
<dbReference type="Pfam" id="PF02254">
    <property type="entry name" value="TrkA_N"/>
    <property type="match status" value="1"/>
</dbReference>
<dbReference type="PROSITE" id="PS51202">
    <property type="entry name" value="RCK_C"/>
    <property type="match status" value="1"/>
</dbReference>
<dbReference type="RefSeq" id="WP_013277387.1">
    <property type="nucleotide sequence ID" value="NC_014378.1"/>
</dbReference>
<dbReference type="STRING" id="574087.Acear_0394"/>
<dbReference type="SUPFAM" id="SSF51735">
    <property type="entry name" value="NAD(P)-binding Rossmann-fold domains"/>
    <property type="match status" value="1"/>
</dbReference>
<dbReference type="InterPro" id="IPR006037">
    <property type="entry name" value="RCK_C"/>
</dbReference>
<evidence type="ECO:0000259" key="1">
    <source>
        <dbReference type="PROSITE" id="PS51201"/>
    </source>
</evidence>
<dbReference type="InterPro" id="IPR050721">
    <property type="entry name" value="Trk_Ktr_HKT_K-transport"/>
</dbReference>
<accession>D9QUE8</accession>
<dbReference type="SUPFAM" id="SSF116726">
    <property type="entry name" value="TrkA C-terminal domain-like"/>
    <property type="match status" value="1"/>
</dbReference>
<evidence type="ECO:0000313" key="3">
    <source>
        <dbReference type="EMBL" id="ADL11941.1"/>
    </source>
</evidence>
<dbReference type="InterPro" id="IPR036721">
    <property type="entry name" value="RCK_C_sf"/>
</dbReference>
<dbReference type="eggNOG" id="COG0569">
    <property type="taxonomic scope" value="Bacteria"/>
</dbReference>
<dbReference type="OrthoDB" id="9776294at2"/>
<keyword evidence="4" id="KW-1185">Reference proteome</keyword>
<dbReference type="KEGG" id="aar:Acear_0394"/>
<feature type="domain" description="RCK C-terminal" evidence="2">
    <location>
        <begin position="134"/>
        <end position="216"/>
    </location>
</feature>
<dbReference type="Gene3D" id="3.30.70.1450">
    <property type="entry name" value="Regulator of K+ conductance, C-terminal domain"/>
    <property type="match status" value="1"/>
</dbReference>
<dbReference type="PANTHER" id="PTHR43833:SF7">
    <property type="entry name" value="KTR SYSTEM POTASSIUM UPTAKE PROTEIN C"/>
    <property type="match status" value="1"/>
</dbReference>
<reference evidence="3 4" key="1">
    <citation type="journal article" date="2010" name="Stand. Genomic Sci.">
        <title>Complete genome sequence of Acetohalobium arabaticum type strain (Z-7288).</title>
        <authorList>
            <person name="Sikorski J."/>
            <person name="Lapidus A."/>
            <person name="Chertkov O."/>
            <person name="Lucas S."/>
            <person name="Copeland A."/>
            <person name="Glavina Del Rio T."/>
            <person name="Nolan M."/>
            <person name="Tice H."/>
            <person name="Cheng J.F."/>
            <person name="Han C."/>
            <person name="Brambilla E."/>
            <person name="Pitluck S."/>
            <person name="Liolios K."/>
            <person name="Ivanova N."/>
            <person name="Mavromatis K."/>
            <person name="Mikhailova N."/>
            <person name="Pati A."/>
            <person name="Bruce D."/>
            <person name="Detter C."/>
            <person name="Tapia R."/>
            <person name="Goodwin L."/>
            <person name="Chen A."/>
            <person name="Palaniappan K."/>
            <person name="Land M."/>
            <person name="Hauser L."/>
            <person name="Chang Y.J."/>
            <person name="Jeffries C.D."/>
            <person name="Rohde M."/>
            <person name="Goker M."/>
            <person name="Spring S."/>
            <person name="Woyke T."/>
            <person name="Bristow J."/>
            <person name="Eisen J.A."/>
            <person name="Markowitz V."/>
            <person name="Hugenholtz P."/>
            <person name="Kyrpides N.C."/>
            <person name="Klenk H.P."/>
        </authorList>
    </citation>
    <scope>NUCLEOTIDE SEQUENCE [LARGE SCALE GENOMIC DNA]</scope>
    <source>
        <strain evidence="4">ATCC 49924 / DSM 5501 / Z-7288</strain>
    </source>
</reference>
<dbReference type="InterPro" id="IPR003148">
    <property type="entry name" value="RCK_N"/>
</dbReference>
<dbReference type="PANTHER" id="PTHR43833">
    <property type="entry name" value="POTASSIUM CHANNEL PROTEIN 2-RELATED-RELATED"/>
    <property type="match status" value="1"/>
</dbReference>
<feature type="domain" description="RCK N-terminal" evidence="1">
    <location>
        <begin position="1"/>
        <end position="117"/>
    </location>
</feature>
<protein>
    <submittedName>
        <fullName evidence="3">TrkA-N domain protein</fullName>
    </submittedName>
</protein>
<dbReference type="Pfam" id="PF02080">
    <property type="entry name" value="TrkA_C"/>
    <property type="match status" value="1"/>
</dbReference>
<dbReference type="HOGENOM" id="CLU_046525_3_2_9"/>
<evidence type="ECO:0000259" key="2">
    <source>
        <dbReference type="PROSITE" id="PS51202"/>
    </source>
</evidence>
<sequence length="216" mass="23738">MRQFIVVGLGRFGLSVAQTLSQKGYDVLAIDKREAKVQDLSQIVTHAVQADTTDETTLEKLGVGNFDTAIVSIGEDIHASILTTLILKEQGVDYVVVKAQDQLHGKVLSKIGADKIVYPERDMGARIANNLILSNVLDYIEFAPDYSIIEMKATEQMVEKSLADLELRSKFGVNVMAIKDEEGLNIAPEAEEIVSKGDILIVIGSNENLEQMRNFS</sequence>
<organism evidence="3 4">
    <name type="scientific">Acetohalobium arabaticum (strain ATCC 49924 / DSM 5501 / Z-7288)</name>
    <dbReference type="NCBI Taxonomy" id="574087"/>
    <lineage>
        <taxon>Bacteria</taxon>
        <taxon>Bacillati</taxon>
        <taxon>Bacillota</taxon>
        <taxon>Clostridia</taxon>
        <taxon>Halanaerobiales</taxon>
        <taxon>Halobacteroidaceae</taxon>
        <taxon>Acetohalobium</taxon>
    </lineage>
</organism>
<dbReference type="GO" id="GO:0008324">
    <property type="term" value="F:monoatomic cation transmembrane transporter activity"/>
    <property type="evidence" value="ECO:0007669"/>
    <property type="project" value="InterPro"/>
</dbReference>
<proteinExistence type="predicted"/>
<dbReference type="InterPro" id="IPR036291">
    <property type="entry name" value="NAD(P)-bd_dom_sf"/>
</dbReference>
<dbReference type="Proteomes" id="UP000001661">
    <property type="component" value="Chromosome"/>
</dbReference>
<dbReference type="Gene3D" id="3.40.50.720">
    <property type="entry name" value="NAD(P)-binding Rossmann-like Domain"/>
    <property type="match status" value="1"/>
</dbReference>
<name>D9QUE8_ACEAZ</name>
<dbReference type="AlphaFoldDB" id="D9QUE8"/>
<gene>
    <name evidence="3" type="ordered locus">Acear_0394</name>
</gene>
<dbReference type="PROSITE" id="PS51201">
    <property type="entry name" value="RCK_N"/>
    <property type="match status" value="1"/>
</dbReference>
<evidence type="ECO:0000313" key="4">
    <source>
        <dbReference type="Proteomes" id="UP000001661"/>
    </source>
</evidence>